<dbReference type="Gene3D" id="3.40.1440.10">
    <property type="entry name" value="GIY-YIG endonuclease"/>
    <property type="match status" value="1"/>
</dbReference>
<dbReference type="GO" id="GO:0000724">
    <property type="term" value="P:double-strand break repair via homologous recombination"/>
    <property type="evidence" value="ECO:0007669"/>
    <property type="project" value="TreeGrafter"/>
</dbReference>
<dbReference type="Proteomes" id="UP000245207">
    <property type="component" value="Unassembled WGS sequence"/>
</dbReference>
<reference evidence="3 4" key="1">
    <citation type="journal article" date="2018" name="Mol. Plant">
        <title>The genome of Artemisia annua provides insight into the evolution of Asteraceae family and artemisinin biosynthesis.</title>
        <authorList>
            <person name="Shen Q."/>
            <person name="Zhang L."/>
            <person name="Liao Z."/>
            <person name="Wang S."/>
            <person name="Yan T."/>
            <person name="Shi P."/>
            <person name="Liu M."/>
            <person name="Fu X."/>
            <person name="Pan Q."/>
            <person name="Wang Y."/>
            <person name="Lv Z."/>
            <person name="Lu X."/>
            <person name="Zhang F."/>
            <person name="Jiang W."/>
            <person name="Ma Y."/>
            <person name="Chen M."/>
            <person name="Hao X."/>
            <person name="Li L."/>
            <person name="Tang Y."/>
            <person name="Lv G."/>
            <person name="Zhou Y."/>
            <person name="Sun X."/>
            <person name="Brodelius P.E."/>
            <person name="Rose J.K.C."/>
            <person name="Tang K."/>
        </authorList>
    </citation>
    <scope>NUCLEOTIDE SEQUENCE [LARGE SCALE GENOMIC DNA]</scope>
    <source>
        <strain evidence="4">cv. Huhao1</strain>
        <tissue evidence="3">Leaf</tissue>
    </source>
</reference>
<evidence type="ECO:0000256" key="1">
    <source>
        <dbReference type="SAM" id="MobiDB-lite"/>
    </source>
</evidence>
<dbReference type="PANTHER" id="PTHR20208">
    <property type="entry name" value="STRUCTURE-SPECIFIC ENDONUCLEASE SUBUNIT SLX1"/>
    <property type="match status" value="1"/>
</dbReference>
<feature type="domain" description="GIY-YIG" evidence="2">
    <location>
        <begin position="25"/>
        <end position="58"/>
    </location>
</feature>
<accession>A0A2U1LMI9</accession>
<dbReference type="InterPro" id="IPR000305">
    <property type="entry name" value="GIY-YIG_endonuc"/>
</dbReference>
<dbReference type="OrthoDB" id="24645at2759"/>
<dbReference type="Pfam" id="PF01541">
    <property type="entry name" value="GIY-YIG"/>
    <property type="match status" value="1"/>
</dbReference>
<dbReference type="InterPro" id="IPR050381">
    <property type="entry name" value="SLX1_endonuclease"/>
</dbReference>
<dbReference type="GO" id="GO:0033557">
    <property type="term" value="C:Slx1-Slx4 complex"/>
    <property type="evidence" value="ECO:0007669"/>
    <property type="project" value="TreeGrafter"/>
</dbReference>
<dbReference type="EMBL" id="PKPP01008620">
    <property type="protein sequence ID" value="PWA50218.1"/>
    <property type="molecule type" value="Genomic_DNA"/>
</dbReference>
<proteinExistence type="predicted"/>
<name>A0A2U1LMI9_ARTAN</name>
<organism evidence="3 4">
    <name type="scientific">Artemisia annua</name>
    <name type="common">Sweet wormwood</name>
    <dbReference type="NCBI Taxonomy" id="35608"/>
    <lineage>
        <taxon>Eukaryota</taxon>
        <taxon>Viridiplantae</taxon>
        <taxon>Streptophyta</taxon>
        <taxon>Embryophyta</taxon>
        <taxon>Tracheophyta</taxon>
        <taxon>Spermatophyta</taxon>
        <taxon>Magnoliopsida</taxon>
        <taxon>eudicotyledons</taxon>
        <taxon>Gunneridae</taxon>
        <taxon>Pentapetalae</taxon>
        <taxon>asterids</taxon>
        <taxon>campanulids</taxon>
        <taxon>Asterales</taxon>
        <taxon>Asteraceae</taxon>
        <taxon>Asteroideae</taxon>
        <taxon>Anthemideae</taxon>
        <taxon>Artemisiinae</taxon>
        <taxon>Artemisia</taxon>
    </lineage>
</organism>
<dbReference type="PANTHER" id="PTHR20208:SF10">
    <property type="entry name" value="STRUCTURE-SPECIFIC ENDONUCLEASE SUBUNIT SLX1"/>
    <property type="match status" value="1"/>
</dbReference>
<dbReference type="GO" id="GO:0008821">
    <property type="term" value="F:crossover junction DNA endonuclease activity"/>
    <property type="evidence" value="ECO:0007669"/>
    <property type="project" value="TreeGrafter"/>
</dbReference>
<dbReference type="AlphaFoldDB" id="A0A2U1LMI9"/>
<keyword evidence="4" id="KW-1185">Reference proteome</keyword>
<dbReference type="GO" id="GO:0017108">
    <property type="term" value="F:5'-flap endonuclease activity"/>
    <property type="evidence" value="ECO:0007669"/>
    <property type="project" value="TreeGrafter"/>
</dbReference>
<sequence>MMYDEEWDEKLKKDEAERAAFIDEFLGFTVNPRRRIRQHNGELCSGATRTKKKHPWEMGKQEAARV</sequence>
<gene>
    <name evidence="3" type="ORF">CTI12_AA475080</name>
</gene>
<dbReference type="STRING" id="35608.A0A2U1LMI9"/>
<dbReference type="InterPro" id="IPR035901">
    <property type="entry name" value="GIY-YIG_endonuc_sf"/>
</dbReference>
<evidence type="ECO:0000313" key="4">
    <source>
        <dbReference type="Proteomes" id="UP000245207"/>
    </source>
</evidence>
<feature type="compositionally biased region" description="Basic and acidic residues" evidence="1">
    <location>
        <begin position="55"/>
        <end position="66"/>
    </location>
</feature>
<evidence type="ECO:0000259" key="2">
    <source>
        <dbReference type="Pfam" id="PF01541"/>
    </source>
</evidence>
<protein>
    <recommendedName>
        <fullName evidence="2">GIY-YIG domain-containing protein</fullName>
    </recommendedName>
</protein>
<comment type="caution">
    <text evidence="3">The sequence shown here is derived from an EMBL/GenBank/DDBJ whole genome shotgun (WGS) entry which is preliminary data.</text>
</comment>
<feature type="region of interest" description="Disordered" evidence="1">
    <location>
        <begin position="40"/>
        <end position="66"/>
    </location>
</feature>
<evidence type="ECO:0000313" key="3">
    <source>
        <dbReference type="EMBL" id="PWA50218.1"/>
    </source>
</evidence>